<dbReference type="Gene3D" id="2.10.25.20">
    <property type="entry name" value="reovirus attachment protein sigma1, domain 1"/>
    <property type="match status" value="2"/>
</dbReference>
<organismHost>
    <name type="scientific">Equus caballus</name>
    <name type="common">Horse</name>
    <dbReference type="NCBI Taxonomy" id="9796"/>
</organismHost>
<comment type="similarity">
    <text evidence="3">Belongs to the adenoviridae fiber family.</text>
</comment>
<organism evidence="13 14">
    <name type="scientific">Equine adenovirus B serotype 2</name>
    <name type="common">EAdV-2</name>
    <name type="synonym">Equine adenovirus 2</name>
    <dbReference type="NCBI Taxonomy" id="67603"/>
    <lineage>
        <taxon>Viruses</taxon>
        <taxon>Varidnaviria</taxon>
        <taxon>Bamfordvirae</taxon>
        <taxon>Preplasmiviricota</taxon>
        <taxon>Polisuviricotina</taxon>
        <taxon>Pharingeaviricetes</taxon>
        <taxon>Rowavirales</taxon>
        <taxon>Adenoviridae</taxon>
        <taxon>Mastadenovirus</taxon>
        <taxon>Mastadenovirus equidae</taxon>
        <taxon>Equine mastadenovirus B</taxon>
    </lineage>
</organism>
<dbReference type="EMBL" id="KT160425">
    <property type="protein sequence ID" value="AKT26040.1"/>
    <property type="molecule type" value="Genomic_DNA"/>
</dbReference>
<dbReference type="SUPFAM" id="SSF49835">
    <property type="entry name" value="Virus attachment protein globular domain"/>
    <property type="match status" value="1"/>
</dbReference>
<dbReference type="GO" id="GO:0046718">
    <property type="term" value="P:symbiont entry into host cell"/>
    <property type="evidence" value="ECO:0007669"/>
    <property type="project" value="UniProtKB-KW"/>
</dbReference>
<evidence type="ECO:0000256" key="5">
    <source>
        <dbReference type="ARBA" id="ARBA00022562"/>
    </source>
</evidence>
<dbReference type="InterPro" id="IPR000939">
    <property type="entry name" value="Adenobir_fibre_prot_rpt/shaft"/>
</dbReference>
<dbReference type="SUPFAM" id="SSF51225">
    <property type="entry name" value="Fibre shaft of virus attachment proteins"/>
    <property type="match status" value="2"/>
</dbReference>
<keyword evidence="7" id="KW-1161">Viral attachment to host cell</keyword>
<evidence type="ECO:0000256" key="2">
    <source>
        <dbReference type="ARBA" id="ARBA00004328"/>
    </source>
</evidence>
<dbReference type="InterPro" id="IPR008982">
    <property type="entry name" value="Adenovirus_pIV-like_att"/>
</dbReference>
<evidence type="ECO:0000256" key="3">
    <source>
        <dbReference type="ARBA" id="ARBA00006685"/>
    </source>
</evidence>
<dbReference type="Pfam" id="PF00608">
    <property type="entry name" value="Adeno_shaft"/>
    <property type="match status" value="4"/>
</dbReference>
<evidence type="ECO:0000259" key="12">
    <source>
        <dbReference type="Pfam" id="PF00541"/>
    </source>
</evidence>
<dbReference type="KEGG" id="vg:25396005"/>
<feature type="domain" description="Adenoviral fibre protein knob" evidence="12">
    <location>
        <begin position="291"/>
        <end position="473"/>
    </location>
</feature>
<evidence type="ECO:0000256" key="7">
    <source>
        <dbReference type="ARBA" id="ARBA00022804"/>
    </source>
</evidence>
<dbReference type="InterPro" id="IPR000978">
    <property type="entry name" value="Adeno_fibre_knob"/>
</dbReference>
<dbReference type="RefSeq" id="YP_009162364.1">
    <property type="nucleotide sequence ID" value="NC_027705.1"/>
</dbReference>
<dbReference type="InterPro" id="IPR000931">
    <property type="entry name" value="Adeno_fibre"/>
</dbReference>
<dbReference type="GO" id="GO:0042025">
    <property type="term" value="C:host cell nucleus"/>
    <property type="evidence" value="ECO:0007669"/>
    <property type="project" value="UniProtKB-SubCell"/>
</dbReference>
<evidence type="ECO:0000256" key="8">
    <source>
        <dbReference type="ARBA" id="ARBA00022844"/>
    </source>
</evidence>
<dbReference type="Proteomes" id="UP000102399">
    <property type="component" value="Segment"/>
</dbReference>
<dbReference type="Gene3D" id="2.60.90.10">
    <property type="entry name" value="Adenovirus pIV-related, attachment domain"/>
    <property type="match status" value="1"/>
</dbReference>
<keyword evidence="6" id="KW-0945">Host-virus interaction</keyword>
<keyword evidence="8" id="KW-0946">Virion</keyword>
<dbReference type="GeneID" id="25396005"/>
<name>A0A0K1DBU9_ADEE2</name>
<evidence type="ECO:0000256" key="1">
    <source>
        <dbReference type="ARBA" id="ARBA00004147"/>
    </source>
</evidence>
<comment type="subcellular location">
    <subcellularLocation>
        <location evidence="1">Host nucleus</location>
    </subcellularLocation>
    <subcellularLocation>
        <location evidence="2">Virion</location>
    </subcellularLocation>
</comment>
<protein>
    <submittedName>
        <fullName evidence="13">Fiber protein</fullName>
    </submittedName>
</protein>
<evidence type="ECO:0000313" key="13">
    <source>
        <dbReference type="EMBL" id="AKT26040.1"/>
    </source>
</evidence>
<keyword evidence="4" id="KW-0167">Capsid protein</keyword>
<sequence>MKRSLPPNFDPVYPYNDKPLLIIPPFYDDNGFAQNGAVLQLKIDRPLGFNSNGNLVLNLGAGLIINTQGQLEAEVAQAIQTTPPLSINGNLLTLQLGDTLTVNTNNQLDTSLSAKKPLKLENNSIEVDVGDGLQITNDQLQAALGSGLTIANGKIAANVSSPLVSDDLGLHITVSDGIEIRNDALALKTGAGLATNSEGVGVRVSNTGGLSVSTNGVAVNVGSGLFVNAQNQLEASTGSTITASNPLELQSGNMVFKYNQPFFIVGGNLSLGLSPPLFVDTRLGTLGIDFDFFTLWTTPDPPPNVLMSPPQSSTQPNAKLICALSKAGGMVMGYVAIHGVSEPFLSLKDEAFSLDLIFGADGKIDFTSSNLKSNWGPKKLNSYDPLSSINCLLFMPNTLSYPRNGNNTTQFIETIVYLNGQSNQPVKLRIALNTLIPQDQPGFSIEFKWSALQLYPDQLFTTSIGRFMYLAQE</sequence>
<proteinExistence type="inferred from homology"/>
<dbReference type="OrthoDB" id="14820at10239"/>
<evidence type="ECO:0000256" key="6">
    <source>
        <dbReference type="ARBA" id="ARBA00022581"/>
    </source>
</evidence>
<evidence type="ECO:0000256" key="9">
    <source>
        <dbReference type="ARBA" id="ARBA00022921"/>
    </source>
</evidence>
<keyword evidence="14" id="KW-1185">Reference proteome</keyword>
<keyword evidence="10" id="KW-1233">Viral attachment to host adhesion receptor</keyword>
<dbReference type="GO" id="GO:0007155">
    <property type="term" value="P:cell adhesion"/>
    <property type="evidence" value="ECO:0007669"/>
    <property type="project" value="InterPro"/>
</dbReference>
<dbReference type="Gene3D" id="6.20.10.20">
    <property type="match status" value="1"/>
</dbReference>
<dbReference type="GO" id="GO:0019028">
    <property type="term" value="C:viral capsid"/>
    <property type="evidence" value="ECO:0007669"/>
    <property type="project" value="UniProtKB-KW"/>
</dbReference>
<dbReference type="InterPro" id="IPR009013">
    <property type="entry name" value="Attachment_protein_shaft_sf"/>
</dbReference>
<dbReference type="Pfam" id="PF00541">
    <property type="entry name" value="Adeno_knob"/>
    <property type="match status" value="1"/>
</dbReference>
<evidence type="ECO:0000256" key="11">
    <source>
        <dbReference type="ARBA" id="ARBA00023296"/>
    </source>
</evidence>
<evidence type="ECO:0000256" key="4">
    <source>
        <dbReference type="ARBA" id="ARBA00022561"/>
    </source>
</evidence>
<keyword evidence="9" id="KW-0426">Late protein</keyword>
<evidence type="ECO:0000256" key="10">
    <source>
        <dbReference type="ARBA" id="ARBA00023165"/>
    </source>
</evidence>
<evidence type="ECO:0000313" key="14">
    <source>
        <dbReference type="Proteomes" id="UP000102399"/>
    </source>
</evidence>
<keyword evidence="11" id="KW-1160">Virus entry into host cell</keyword>
<reference evidence="13 14" key="1">
    <citation type="journal article" date="2015" name="Vet. Microbiol.">
        <title>Characterisation of the Equine adenovirus 2 genome.</title>
        <authorList>
            <person name="Giles C."/>
            <person name="Vanniasinkam T."/>
            <person name="Barton M."/>
            <person name="Mahony T.J."/>
        </authorList>
    </citation>
    <scope>NUCLEOTIDE SEQUENCE [LARGE SCALE GENOMIC DNA]</scope>
    <source>
        <strain evidence="13">EAdV2.385/75.9</strain>
    </source>
</reference>
<keyword evidence="5" id="KW-1048">Host nucleus</keyword>
<accession>A0A0K1DBU9</accession>
<dbReference type="GO" id="GO:0098671">
    <property type="term" value="P:adhesion receptor-mediated virion attachment to host cell"/>
    <property type="evidence" value="ECO:0007669"/>
    <property type="project" value="UniProtKB-KW"/>
</dbReference>
<dbReference type="PRINTS" id="PR00307">
    <property type="entry name" value="ADENOVSFIBRE"/>
</dbReference>